<protein>
    <recommendedName>
        <fullName evidence="3">TIGR02646 family protein</fullName>
    </recommendedName>
</protein>
<dbReference type="RefSeq" id="WP_169364040.1">
    <property type="nucleotide sequence ID" value="NZ_JAAVJL010000001.1"/>
</dbReference>
<keyword evidence="2" id="KW-1185">Reference proteome</keyword>
<organism evidence="1 2">
    <name type="scientific">Pseudanabaena yagii GIHE-NHR1</name>
    <dbReference type="NCBI Taxonomy" id="2722753"/>
    <lineage>
        <taxon>Bacteria</taxon>
        <taxon>Bacillati</taxon>
        <taxon>Cyanobacteriota</taxon>
        <taxon>Cyanophyceae</taxon>
        <taxon>Pseudanabaenales</taxon>
        <taxon>Pseudanabaenaceae</taxon>
        <taxon>Pseudanabaena</taxon>
        <taxon>Pseudanabaena yagii</taxon>
    </lineage>
</organism>
<name>A0ABX1LSW4_9CYAN</name>
<evidence type="ECO:0008006" key="3">
    <source>
        <dbReference type="Google" id="ProtNLM"/>
    </source>
</evidence>
<comment type="caution">
    <text evidence="1">The sequence shown here is derived from an EMBL/GenBank/DDBJ whole genome shotgun (WGS) entry which is preliminary data.</text>
</comment>
<evidence type="ECO:0000313" key="1">
    <source>
        <dbReference type="EMBL" id="NMF59243.1"/>
    </source>
</evidence>
<gene>
    <name evidence="1" type="ORF">HC246_14765</name>
</gene>
<dbReference type="EMBL" id="JAAVJL010000001">
    <property type="protein sequence ID" value="NMF59243.1"/>
    <property type="molecule type" value="Genomic_DNA"/>
</dbReference>
<reference evidence="1 2" key="1">
    <citation type="submission" date="2020-03" db="EMBL/GenBank/DDBJ databases">
        <title>Draft Genome Sequence of 2-Methylisoborneol Producing Pseudanabaena yagii Strain GIHE-NHR1 Isolated from North Han River in South Korea.</title>
        <authorList>
            <person name="Jeong J."/>
        </authorList>
    </citation>
    <scope>NUCLEOTIDE SEQUENCE [LARGE SCALE GENOMIC DNA]</scope>
    <source>
        <strain evidence="1 2">GIHE-NHR1</strain>
    </source>
</reference>
<dbReference type="Gene3D" id="1.10.30.50">
    <property type="match status" value="1"/>
</dbReference>
<sequence>MIRIHKPKTAPKKLTTDGKQKCKSHCDAYSLNPSAYETNQEKFNFASSIYAHESVKEALIKAQHQKCCFCERIIGKNGDVEHFRPKGAYRQAQGEPLKYPAYYWLAYQWENLYLSCSYCNSRHKKNLFPLQDPNKRATNHNQRITKEIPLFIDCGKENPEEFIGFRAEYAYAIDGNKRGQITIDYLDLNSEDLVESRRQKLNDLRELNKILVSAIENPHNQKLQELADEIKVHLESSLADSALFAAAARCAINAKFQESDLI</sequence>
<accession>A0ABX1LSW4</accession>
<evidence type="ECO:0000313" key="2">
    <source>
        <dbReference type="Proteomes" id="UP000738376"/>
    </source>
</evidence>
<proteinExistence type="predicted"/>
<dbReference type="Proteomes" id="UP000738376">
    <property type="component" value="Unassembled WGS sequence"/>
</dbReference>